<keyword evidence="2" id="KW-1185">Reference proteome</keyword>
<proteinExistence type="predicted"/>
<reference evidence="1 2" key="1">
    <citation type="submission" date="2023-07" db="EMBL/GenBank/DDBJ databases">
        <title>Sequencing the genomes of 1000 actinobacteria strains.</title>
        <authorList>
            <person name="Klenk H.-P."/>
        </authorList>
    </citation>
    <scope>NUCLEOTIDE SEQUENCE [LARGE SCALE GENOMIC DNA]</scope>
    <source>
        <strain evidence="1 2">DSM 45554</strain>
    </source>
</reference>
<organism evidence="1 2">
    <name type="scientific">Promicromonospora iranensis</name>
    <dbReference type="NCBI Taxonomy" id="1105144"/>
    <lineage>
        <taxon>Bacteria</taxon>
        <taxon>Bacillati</taxon>
        <taxon>Actinomycetota</taxon>
        <taxon>Actinomycetes</taxon>
        <taxon>Micrococcales</taxon>
        <taxon>Promicromonosporaceae</taxon>
        <taxon>Promicromonospora</taxon>
    </lineage>
</organism>
<dbReference type="Proteomes" id="UP001183585">
    <property type="component" value="Unassembled WGS sequence"/>
</dbReference>
<comment type="caution">
    <text evidence="1">The sequence shown here is derived from an EMBL/GenBank/DDBJ whole genome shotgun (WGS) entry which is preliminary data.</text>
</comment>
<dbReference type="EMBL" id="JAVDYE010000001">
    <property type="protein sequence ID" value="MDR7382618.1"/>
    <property type="molecule type" value="Genomic_DNA"/>
</dbReference>
<protein>
    <recommendedName>
        <fullName evidence="3">Transposase</fullName>
    </recommendedName>
</protein>
<accession>A0ABU2CMS3</accession>
<name>A0ABU2CMS3_9MICO</name>
<evidence type="ECO:0008006" key="3">
    <source>
        <dbReference type="Google" id="ProtNLM"/>
    </source>
</evidence>
<evidence type="ECO:0000313" key="2">
    <source>
        <dbReference type="Proteomes" id="UP001183585"/>
    </source>
</evidence>
<sequence length="43" mass="4861">MGVVTSRALRHEVSTVRWVAHVTRNVAHLQPTSVPLTNPWAER</sequence>
<gene>
    <name evidence="1" type="ORF">J2S48_002133</name>
</gene>
<evidence type="ECO:0000313" key="1">
    <source>
        <dbReference type="EMBL" id="MDR7382618.1"/>
    </source>
</evidence>